<organism evidence="1 2">
    <name type="scientific">Marinihelvus fidelis</name>
    <dbReference type="NCBI Taxonomy" id="2613842"/>
    <lineage>
        <taxon>Bacteria</taxon>
        <taxon>Pseudomonadati</taxon>
        <taxon>Pseudomonadota</taxon>
        <taxon>Gammaproteobacteria</taxon>
        <taxon>Chromatiales</taxon>
        <taxon>Wenzhouxiangellaceae</taxon>
        <taxon>Marinihelvus</taxon>
    </lineage>
</organism>
<reference evidence="1 2" key="1">
    <citation type="submission" date="2019-09" db="EMBL/GenBank/DDBJ databases">
        <title>Wenzhouxiangella sp. Genome sequencing and assembly.</title>
        <authorList>
            <person name="Zhang R."/>
        </authorList>
    </citation>
    <scope>NUCLEOTIDE SEQUENCE [LARGE SCALE GENOMIC DNA]</scope>
    <source>
        <strain evidence="1 2">W260</strain>
    </source>
</reference>
<comment type="caution">
    <text evidence="1">The sequence shown here is derived from an EMBL/GenBank/DDBJ whole genome shotgun (WGS) entry which is preliminary data.</text>
</comment>
<dbReference type="Gene3D" id="3.20.20.80">
    <property type="entry name" value="Glycosidases"/>
    <property type="match status" value="1"/>
</dbReference>
<proteinExistence type="predicted"/>
<dbReference type="EMBL" id="VYXP01000003">
    <property type="protein sequence ID" value="KAA9132660.1"/>
    <property type="molecule type" value="Genomic_DNA"/>
</dbReference>
<evidence type="ECO:0000313" key="1">
    <source>
        <dbReference type="EMBL" id="KAA9132660.1"/>
    </source>
</evidence>
<dbReference type="RefSeq" id="WP_150863369.1">
    <property type="nucleotide sequence ID" value="NZ_VYXP01000003.1"/>
</dbReference>
<dbReference type="SUPFAM" id="SSF51445">
    <property type="entry name" value="(Trans)glycosidases"/>
    <property type="match status" value="1"/>
</dbReference>
<evidence type="ECO:0000313" key="2">
    <source>
        <dbReference type="Proteomes" id="UP000325372"/>
    </source>
</evidence>
<dbReference type="AlphaFoldDB" id="A0A5N0TCH0"/>
<sequence>MALLLVGGAMAFTLLTTPAGSTGEPGSGDSVQVAPVAAVVESGAVPAAVARAGDAYLRGAHWFGDGWAVNFWNTDLLAVAREDFTALKADGFNAVVLVIPWPGFAADRTDGRLVPERTRRLGELIDLAAAFDLDVVVRIGYAWDSAVEAPEGWLLDMWHDPRVYQGWLDYIQSLWDAVGERDNVKFGFICWEDLWAVTWMNGFEEPARREMAQAIGYRDWLSERVTLEQASDRYGVSFTGWSDVPLPRKDEPAYGWFLEFLDYAWIERFFKPAQARFPSLSMEIRIDSDPVLDANGEFDYWHSHEAAWDLPGAPWTTIYWSPAMGGLNQGEQLAPETAVERLQYMLERVRAVTGTRPIFIDQYLVEDFTPGFENNGRIATSAVPDFLEQAAPVMAAYAQGYALWTWKDYRHDAIPSPDFSIDAAPWTFSAGVDDTPAPGLALDAGQGLARSFGIGEFHAPGGPEAADLCVVARAGDGTTGLTVVAPTDPDSPMRLPATGERECVAVDVADVTRIELQAEDAMIIDSLVFSGFTQPSGIREVGGQRKPVATDWVRFNQALEQRAPAPFQLYPDGWMGKALDVDLDLATGADLDVVIETTLPTGWPFQPVLAVQVDGQPVGEAICGTDEPARFLLPDDVRNGRARLTLTVDRLHQPEGDERYLGCQVLRVQTAPSGAQ</sequence>
<gene>
    <name evidence="1" type="ORF">F3N42_05425</name>
</gene>
<dbReference type="Proteomes" id="UP000325372">
    <property type="component" value="Unassembled WGS sequence"/>
</dbReference>
<protein>
    <submittedName>
        <fullName evidence="1">Uncharacterized protein</fullName>
    </submittedName>
</protein>
<name>A0A5N0TCH0_9GAMM</name>
<keyword evidence="2" id="KW-1185">Reference proteome</keyword>
<dbReference type="InterPro" id="IPR017853">
    <property type="entry name" value="GH"/>
</dbReference>
<accession>A0A5N0TCH0</accession>